<dbReference type="Proteomes" id="UP000308600">
    <property type="component" value="Unassembled WGS sequence"/>
</dbReference>
<dbReference type="EMBL" id="ML209149">
    <property type="protein sequence ID" value="TFK58907.1"/>
    <property type="molecule type" value="Genomic_DNA"/>
</dbReference>
<proteinExistence type="predicted"/>
<evidence type="ECO:0000313" key="2">
    <source>
        <dbReference type="Proteomes" id="UP000308600"/>
    </source>
</evidence>
<protein>
    <submittedName>
        <fullName evidence="1">Uncharacterized protein</fullName>
    </submittedName>
</protein>
<name>A0ACD2ZZM5_9AGAR</name>
<reference evidence="1 2" key="1">
    <citation type="journal article" date="2019" name="Nat. Ecol. Evol.">
        <title>Megaphylogeny resolves global patterns of mushroom evolution.</title>
        <authorList>
            <person name="Varga T."/>
            <person name="Krizsan K."/>
            <person name="Foldi C."/>
            <person name="Dima B."/>
            <person name="Sanchez-Garcia M."/>
            <person name="Sanchez-Ramirez S."/>
            <person name="Szollosi G.J."/>
            <person name="Szarkandi J.G."/>
            <person name="Papp V."/>
            <person name="Albert L."/>
            <person name="Andreopoulos W."/>
            <person name="Angelini C."/>
            <person name="Antonin V."/>
            <person name="Barry K.W."/>
            <person name="Bougher N.L."/>
            <person name="Buchanan P."/>
            <person name="Buyck B."/>
            <person name="Bense V."/>
            <person name="Catcheside P."/>
            <person name="Chovatia M."/>
            <person name="Cooper J."/>
            <person name="Damon W."/>
            <person name="Desjardin D."/>
            <person name="Finy P."/>
            <person name="Geml J."/>
            <person name="Haridas S."/>
            <person name="Hughes K."/>
            <person name="Justo A."/>
            <person name="Karasinski D."/>
            <person name="Kautmanova I."/>
            <person name="Kiss B."/>
            <person name="Kocsube S."/>
            <person name="Kotiranta H."/>
            <person name="LaButti K.M."/>
            <person name="Lechner B.E."/>
            <person name="Liimatainen K."/>
            <person name="Lipzen A."/>
            <person name="Lukacs Z."/>
            <person name="Mihaltcheva S."/>
            <person name="Morgado L.N."/>
            <person name="Niskanen T."/>
            <person name="Noordeloos M.E."/>
            <person name="Ohm R.A."/>
            <person name="Ortiz-Santana B."/>
            <person name="Ovrebo C."/>
            <person name="Racz N."/>
            <person name="Riley R."/>
            <person name="Savchenko A."/>
            <person name="Shiryaev A."/>
            <person name="Soop K."/>
            <person name="Spirin V."/>
            <person name="Szebenyi C."/>
            <person name="Tomsovsky M."/>
            <person name="Tulloss R.E."/>
            <person name="Uehling J."/>
            <person name="Grigoriev I.V."/>
            <person name="Vagvolgyi C."/>
            <person name="Papp T."/>
            <person name="Martin F.M."/>
            <person name="Miettinen O."/>
            <person name="Hibbett D.S."/>
            <person name="Nagy L.G."/>
        </authorList>
    </citation>
    <scope>NUCLEOTIDE SEQUENCE [LARGE SCALE GENOMIC DNA]</scope>
    <source>
        <strain evidence="1 2">NL-1719</strain>
    </source>
</reference>
<sequence length="426" mass="48632">MAEASLRSDLGKLIPVLRVSGYHQRLYTLDAQVQHLDFANLKRRSKKQGQTAVEEVIRLGKAYEVQKQPVLETEKQLQGNSDDYVHALASIDIHDAHQAFKRAETQLRIKERMLGIGEKEELMRLINDPYIALRMNALALKMRLREKLRARKFELDPVERKARKFTPNHEKLVSHTDSSVRRHDPTVKQIARAYNKTCEDIKRLVKKKKRDQRPTCPSKVPMDGLFSLDINDDIWQDAGLSDDAVGQPPLWLSNEKVRAGVKAMLERDRCVEEEAQLEHERRAMQTWFSEEWTVVNEIILNSDTDNPGLCYAFKQRKSELCILQVIWSDVVGHLSSGPPSLPPLPAWGPSTEEDVAARVQYFTLSTQNPQASNMDSELDEPEEHEEHVSGSGNDSDQDEDVVYSILDIVSAAYPSEFPPDETEDEL</sequence>
<organism evidence="1 2">
    <name type="scientific">Pluteus cervinus</name>
    <dbReference type="NCBI Taxonomy" id="181527"/>
    <lineage>
        <taxon>Eukaryota</taxon>
        <taxon>Fungi</taxon>
        <taxon>Dikarya</taxon>
        <taxon>Basidiomycota</taxon>
        <taxon>Agaricomycotina</taxon>
        <taxon>Agaricomycetes</taxon>
        <taxon>Agaricomycetidae</taxon>
        <taxon>Agaricales</taxon>
        <taxon>Pluteineae</taxon>
        <taxon>Pluteaceae</taxon>
        <taxon>Pluteus</taxon>
    </lineage>
</organism>
<gene>
    <name evidence="1" type="ORF">BDN72DRAFT_906316</name>
</gene>
<keyword evidence="2" id="KW-1185">Reference proteome</keyword>
<accession>A0ACD2ZZM5</accession>
<evidence type="ECO:0000313" key="1">
    <source>
        <dbReference type="EMBL" id="TFK58907.1"/>
    </source>
</evidence>